<comment type="subcellular location">
    <subcellularLocation>
        <location evidence="1">Nucleus</location>
    </subcellularLocation>
</comment>
<evidence type="ECO:0000256" key="4">
    <source>
        <dbReference type="ARBA" id="ARBA00022723"/>
    </source>
</evidence>
<reference evidence="13 14" key="1">
    <citation type="submission" date="2024-07" db="EMBL/GenBank/DDBJ databases">
        <title>Draft sequence of the Neodothiora populina.</title>
        <authorList>
            <person name="Drown D.D."/>
            <person name="Schuette U.S."/>
            <person name="Buechlein A.B."/>
            <person name="Rusch D.R."/>
            <person name="Winton L.W."/>
            <person name="Adams G.A."/>
        </authorList>
    </citation>
    <scope>NUCLEOTIDE SEQUENCE [LARGE SCALE GENOMIC DNA]</scope>
    <source>
        <strain evidence="13 14">CPC 39397</strain>
    </source>
</reference>
<evidence type="ECO:0000256" key="7">
    <source>
        <dbReference type="ARBA" id="ARBA00023242"/>
    </source>
</evidence>
<feature type="compositionally biased region" description="Polar residues" evidence="10">
    <location>
        <begin position="313"/>
        <end position="322"/>
    </location>
</feature>
<keyword evidence="3" id="KW-0808">Transferase</keyword>
<evidence type="ECO:0000256" key="2">
    <source>
        <dbReference type="ARBA" id="ARBA00005816"/>
    </source>
</evidence>
<evidence type="ECO:0000259" key="12">
    <source>
        <dbReference type="Pfam" id="PF13880"/>
    </source>
</evidence>
<evidence type="ECO:0000313" key="14">
    <source>
        <dbReference type="Proteomes" id="UP001562354"/>
    </source>
</evidence>
<comment type="similarity">
    <text evidence="2">Belongs to the acetyltransferase family. ECO subfamily.</text>
</comment>
<keyword evidence="7" id="KW-0539">Nucleus</keyword>
<evidence type="ECO:0000256" key="1">
    <source>
        <dbReference type="ARBA" id="ARBA00004123"/>
    </source>
</evidence>
<evidence type="ECO:0000313" key="13">
    <source>
        <dbReference type="EMBL" id="KAL1303328.1"/>
    </source>
</evidence>
<dbReference type="Pfam" id="PF13878">
    <property type="entry name" value="zf-C2H2_3"/>
    <property type="match status" value="1"/>
</dbReference>
<feature type="region of interest" description="Disordered" evidence="10">
    <location>
        <begin position="309"/>
        <end position="344"/>
    </location>
</feature>
<dbReference type="Pfam" id="PF13880">
    <property type="entry name" value="Acetyltransf_13"/>
    <property type="match status" value="1"/>
</dbReference>
<accession>A0ABR3PB00</accession>
<keyword evidence="9" id="KW-0012">Acyltransferase</keyword>
<evidence type="ECO:0008006" key="15">
    <source>
        <dbReference type="Google" id="ProtNLM"/>
    </source>
</evidence>
<evidence type="ECO:0000256" key="5">
    <source>
        <dbReference type="ARBA" id="ARBA00022771"/>
    </source>
</evidence>
<gene>
    <name evidence="13" type="ORF">AAFC00_006729</name>
</gene>
<keyword evidence="6" id="KW-0862">Zinc</keyword>
<keyword evidence="4" id="KW-0479">Metal-binding</keyword>
<dbReference type="InterPro" id="IPR028009">
    <property type="entry name" value="ESCO_Acetyltransf_dom"/>
</dbReference>
<evidence type="ECO:0000256" key="3">
    <source>
        <dbReference type="ARBA" id="ARBA00022679"/>
    </source>
</evidence>
<evidence type="ECO:0000259" key="11">
    <source>
        <dbReference type="Pfam" id="PF13878"/>
    </source>
</evidence>
<feature type="compositionally biased region" description="Basic and acidic residues" evidence="10">
    <location>
        <begin position="323"/>
        <end position="344"/>
    </location>
</feature>
<proteinExistence type="inferred from homology"/>
<evidence type="ECO:0000256" key="6">
    <source>
        <dbReference type="ARBA" id="ARBA00022833"/>
    </source>
</evidence>
<evidence type="ECO:0000256" key="10">
    <source>
        <dbReference type="SAM" id="MobiDB-lite"/>
    </source>
</evidence>
<dbReference type="EMBL" id="JBFMKM010000010">
    <property type="protein sequence ID" value="KAL1303328.1"/>
    <property type="molecule type" value="Genomic_DNA"/>
</dbReference>
<name>A0ABR3PB00_9PEZI</name>
<dbReference type="GeneID" id="95980428"/>
<keyword evidence="8" id="KW-0131">Cell cycle</keyword>
<dbReference type="InterPro" id="IPR028005">
    <property type="entry name" value="AcTrfase_ESCO_Znf_dom"/>
</dbReference>
<organism evidence="13 14">
    <name type="scientific">Neodothiora populina</name>
    <dbReference type="NCBI Taxonomy" id="2781224"/>
    <lineage>
        <taxon>Eukaryota</taxon>
        <taxon>Fungi</taxon>
        <taxon>Dikarya</taxon>
        <taxon>Ascomycota</taxon>
        <taxon>Pezizomycotina</taxon>
        <taxon>Dothideomycetes</taxon>
        <taxon>Dothideomycetidae</taxon>
        <taxon>Dothideales</taxon>
        <taxon>Dothioraceae</taxon>
        <taxon>Neodothiora</taxon>
    </lineage>
</organism>
<feature type="domain" description="N-acetyltransferase ESCO zinc-finger" evidence="11">
    <location>
        <begin position="138"/>
        <end position="174"/>
    </location>
</feature>
<sequence>MNTRPHNSRLVTYSRAKRTLLHDDTQSIKRRRVEIVEVHSDDDAGTLPREPDSPEPAVVSSSPRSECLFSDITPLDGQIHASTPASSPPPFTSGVNPPVQQQDLRQEKKRPAADFFLHIHAKSVKKPRQAPMKKPLVQMQLNLGQPFQKRCRTCGMEFVPSNVEDAELHRKFHSQSAEGVFVGKDFLRKAEGWRGVEWTGKDGTDRIVSITRHRKCQSARQQVVPVLNVAQAELGAVDIPTNLLWSLCGTALSSSGDDKEQTSERRIHSKYGSIHDRYKIYLYIHGTRSVGLCLAERIKTAYKVMDEPPEIWNGTSGDSKQNLAEDEKQGHGDGSIERDPDRPIRIGEDADQVQMGISRIWVSSSCRQKGIASAMLDCASRTFCDGTIIPKEEIAFSQPTQSGARLARRWFGVKSGWHVYADCNTITECKDGVWYSRRDDEDDGSTQ</sequence>
<comment type="caution">
    <text evidence="13">The sequence shown here is derived from an EMBL/GenBank/DDBJ whole genome shotgun (WGS) entry which is preliminary data.</text>
</comment>
<evidence type="ECO:0000256" key="8">
    <source>
        <dbReference type="ARBA" id="ARBA00023306"/>
    </source>
</evidence>
<feature type="compositionally biased region" description="Polar residues" evidence="10">
    <location>
        <begin position="94"/>
        <end position="103"/>
    </location>
</feature>
<dbReference type="RefSeq" id="XP_069199603.1">
    <property type="nucleotide sequence ID" value="XM_069346724.1"/>
</dbReference>
<dbReference type="PANTHER" id="PTHR45884:SF2">
    <property type="entry name" value="N-ACETYLTRANSFERASE ECO"/>
    <property type="match status" value="1"/>
</dbReference>
<dbReference type="PANTHER" id="PTHR45884">
    <property type="entry name" value="N-ACETYLTRANSFERASE ECO"/>
    <property type="match status" value="1"/>
</dbReference>
<feature type="domain" description="N-acetyltransferase ESCO acetyl-transferase" evidence="12">
    <location>
        <begin position="352"/>
        <end position="420"/>
    </location>
</feature>
<keyword evidence="14" id="KW-1185">Reference proteome</keyword>
<protein>
    <recommendedName>
        <fullName evidence="15">Sister chromatid cohesion acetyltransferase Eco1</fullName>
    </recommendedName>
</protein>
<dbReference type="Proteomes" id="UP001562354">
    <property type="component" value="Unassembled WGS sequence"/>
</dbReference>
<keyword evidence="5" id="KW-0863">Zinc-finger</keyword>
<feature type="region of interest" description="Disordered" evidence="10">
    <location>
        <begin position="37"/>
        <end position="108"/>
    </location>
</feature>
<evidence type="ECO:0000256" key="9">
    <source>
        <dbReference type="ARBA" id="ARBA00023315"/>
    </source>
</evidence>